<evidence type="ECO:0000259" key="1">
    <source>
        <dbReference type="Pfam" id="PF00582"/>
    </source>
</evidence>
<dbReference type="InterPro" id="IPR014729">
    <property type="entry name" value="Rossmann-like_a/b/a_fold"/>
</dbReference>
<feature type="domain" description="UspA" evidence="1">
    <location>
        <begin position="22"/>
        <end position="166"/>
    </location>
</feature>
<dbReference type="EMBL" id="RZGZ01000002">
    <property type="protein sequence ID" value="RUR01489.1"/>
    <property type="molecule type" value="Genomic_DNA"/>
</dbReference>
<organism evidence="2 3">
    <name type="scientific">Labedella endophytica</name>
    <dbReference type="NCBI Taxonomy" id="1523160"/>
    <lineage>
        <taxon>Bacteria</taxon>
        <taxon>Bacillati</taxon>
        <taxon>Actinomycetota</taxon>
        <taxon>Actinomycetes</taxon>
        <taxon>Micrococcales</taxon>
        <taxon>Microbacteriaceae</taxon>
        <taxon>Labedella</taxon>
    </lineage>
</organism>
<protein>
    <submittedName>
        <fullName evidence="2">Universal stress protein</fullName>
    </submittedName>
</protein>
<dbReference type="AlphaFoldDB" id="A0A433JU12"/>
<dbReference type="Gene3D" id="3.40.50.620">
    <property type="entry name" value="HUPs"/>
    <property type="match status" value="1"/>
</dbReference>
<accession>A0A433JU12</accession>
<comment type="caution">
    <text evidence="2">The sequence shown here is derived from an EMBL/GenBank/DDBJ whole genome shotgun (WGS) entry which is preliminary data.</text>
</comment>
<dbReference type="Proteomes" id="UP000274909">
    <property type="component" value="Unassembled WGS sequence"/>
</dbReference>
<name>A0A433JU12_9MICO</name>
<dbReference type="InterPro" id="IPR006016">
    <property type="entry name" value="UspA"/>
</dbReference>
<proteinExistence type="predicted"/>
<dbReference type="CDD" id="cd00293">
    <property type="entry name" value="USP-like"/>
    <property type="match status" value="1"/>
</dbReference>
<evidence type="ECO:0000313" key="2">
    <source>
        <dbReference type="EMBL" id="RUR01489.1"/>
    </source>
</evidence>
<reference evidence="2 3" key="1">
    <citation type="submission" date="2018-12" db="EMBL/GenBank/DDBJ databases">
        <authorList>
            <person name="Li F."/>
        </authorList>
    </citation>
    <scope>NUCLEOTIDE SEQUENCE [LARGE SCALE GENOMIC DNA]</scope>
    <source>
        <strain evidence="2 3">EGI 6500705</strain>
    </source>
</reference>
<dbReference type="OrthoDB" id="3213322at2"/>
<evidence type="ECO:0000313" key="3">
    <source>
        <dbReference type="Proteomes" id="UP000274909"/>
    </source>
</evidence>
<keyword evidence="3" id="KW-1185">Reference proteome</keyword>
<gene>
    <name evidence="2" type="ORF">ELQ94_08335</name>
</gene>
<dbReference type="SUPFAM" id="SSF52402">
    <property type="entry name" value="Adenine nucleotide alpha hydrolases-like"/>
    <property type="match status" value="1"/>
</dbReference>
<sequence>MRGVRGSATQEAETMTVRPSTRPVLVGIVPGQPEAVLRVAAEYAVAFGAELVVAWVDATRYTAGLWADGSVAFVPYDANVESEIDSTWIDDQVRPTLESSGARWRVVTAEGEPSAALCSIADREEVGSIVVGTREPGFRAGLQEFFTGSIAAHLAHRQRQPVIVVPLSPVRRTEELPWSDGEAGRP</sequence>
<dbReference type="Pfam" id="PF00582">
    <property type="entry name" value="Usp"/>
    <property type="match status" value="1"/>
</dbReference>